<keyword evidence="1" id="KW-0812">Transmembrane</keyword>
<dbReference type="AlphaFoldDB" id="A0A542DNB8"/>
<sequence length="309" mass="33317">MPDDLDLNVVRSLRADVPEMSERAFAEGRAQLVAATGGKGVVPRRQARRQPFRGRLLPVAAAATVAIAGAGVAAVSLTGDEAKAPVAETGPESRVLPPMPAEPLNRAGELADRVTDIPPQPGQYLYLEETGWISGEAPEEPTRTWVPKNRAAEWLRIIPSGDEIRAEGGFESAGDVLLPSQSTFERLPRDPKALYEFLRREVRYRADQATAMFENIVRMLDGSTPAPLRAGLYRVLGHLPHVAIAPGAFTEDGRPAISVEMPWVDGRRSTEALVAPDTGLVIGHRGQGKESEGTVRYAVVDRMGQVPPA</sequence>
<evidence type="ECO:0000313" key="2">
    <source>
        <dbReference type="EMBL" id="TQJ04583.1"/>
    </source>
</evidence>
<protein>
    <recommendedName>
        <fullName evidence="4">CU044_5270 family protein</fullName>
    </recommendedName>
</protein>
<dbReference type="NCBIfam" id="NF038083">
    <property type="entry name" value="CU044_5270_fam"/>
    <property type="match status" value="1"/>
</dbReference>
<evidence type="ECO:0000313" key="3">
    <source>
        <dbReference type="Proteomes" id="UP000320876"/>
    </source>
</evidence>
<reference evidence="2 3" key="1">
    <citation type="submission" date="2019-06" db="EMBL/GenBank/DDBJ databases">
        <title>Sequencing the genomes of 1000 actinobacteria strains.</title>
        <authorList>
            <person name="Klenk H.-P."/>
        </authorList>
    </citation>
    <scope>NUCLEOTIDE SEQUENCE [LARGE SCALE GENOMIC DNA]</scope>
    <source>
        <strain evidence="2 3">DSM 45679</strain>
    </source>
</reference>
<dbReference type="EMBL" id="VFML01000001">
    <property type="protein sequence ID" value="TQJ04583.1"/>
    <property type="molecule type" value="Genomic_DNA"/>
</dbReference>
<keyword evidence="1" id="KW-1133">Transmembrane helix</keyword>
<organism evidence="2 3">
    <name type="scientific">Amycolatopsis cihanbeyliensis</name>
    <dbReference type="NCBI Taxonomy" id="1128664"/>
    <lineage>
        <taxon>Bacteria</taxon>
        <taxon>Bacillati</taxon>
        <taxon>Actinomycetota</taxon>
        <taxon>Actinomycetes</taxon>
        <taxon>Pseudonocardiales</taxon>
        <taxon>Pseudonocardiaceae</taxon>
        <taxon>Amycolatopsis</taxon>
    </lineage>
</organism>
<gene>
    <name evidence="2" type="ORF">FB471_4383</name>
</gene>
<feature type="transmembrane region" description="Helical" evidence="1">
    <location>
        <begin position="56"/>
        <end position="77"/>
    </location>
</feature>
<dbReference type="InterPro" id="IPR047789">
    <property type="entry name" value="CU044_5270-like"/>
</dbReference>
<keyword evidence="1" id="KW-0472">Membrane</keyword>
<dbReference type="OrthoDB" id="3387554at2"/>
<evidence type="ECO:0008006" key="4">
    <source>
        <dbReference type="Google" id="ProtNLM"/>
    </source>
</evidence>
<name>A0A542DNB8_AMYCI</name>
<evidence type="ECO:0000256" key="1">
    <source>
        <dbReference type="SAM" id="Phobius"/>
    </source>
</evidence>
<proteinExistence type="predicted"/>
<accession>A0A542DNB8</accession>
<comment type="caution">
    <text evidence="2">The sequence shown here is derived from an EMBL/GenBank/DDBJ whole genome shotgun (WGS) entry which is preliminary data.</text>
</comment>
<dbReference type="RefSeq" id="WP_142000240.1">
    <property type="nucleotide sequence ID" value="NZ_VFML01000001.1"/>
</dbReference>
<keyword evidence="3" id="KW-1185">Reference proteome</keyword>
<dbReference type="Proteomes" id="UP000320876">
    <property type="component" value="Unassembled WGS sequence"/>
</dbReference>